<dbReference type="InterPro" id="IPR011990">
    <property type="entry name" value="TPR-like_helical_dom_sf"/>
</dbReference>
<gene>
    <name evidence="4" type="ORF">C8N24_4833</name>
</gene>
<keyword evidence="1" id="KW-0547">Nucleotide-binding</keyword>
<accession>A0A660L060</accession>
<reference evidence="4 5" key="1">
    <citation type="submission" date="2018-10" db="EMBL/GenBank/DDBJ databases">
        <title>Genomic Encyclopedia of Archaeal and Bacterial Type Strains, Phase II (KMG-II): from individual species to whole genera.</title>
        <authorList>
            <person name="Goeker M."/>
        </authorList>
    </citation>
    <scope>NUCLEOTIDE SEQUENCE [LARGE SCALE GENOMIC DNA]</scope>
    <source>
        <strain evidence="4 5">DSM 14954</strain>
    </source>
</reference>
<dbReference type="Pfam" id="PF00196">
    <property type="entry name" value="GerE"/>
    <property type="match status" value="1"/>
</dbReference>
<dbReference type="SUPFAM" id="SSF48452">
    <property type="entry name" value="TPR-like"/>
    <property type="match status" value="1"/>
</dbReference>
<name>A0A660L060_9ACTN</name>
<feature type="domain" description="HTH luxR-type" evidence="3">
    <location>
        <begin position="836"/>
        <end position="902"/>
    </location>
</feature>
<dbReference type="PRINTS" id="PR00038">
    <property type="entry name" value="HTHLUXR"/>
</dbReference>
<evidence type="ECO:0000313" key="5">
    <source>
        <dbReference type="Proteomes" id="UP000278962"/>
    </source>
</evidence>
<evidence type="ECO:0000313" key="4">
    <source>
        <dbReference type="EMBL" id="RKQ86818.1"/>
    </source>
</evidence>
<dbReference type="InterPro" id="IPR016032">
    <property type="entry name" value="Sig_transdc_resp-reg_C-effctor"/>
</dbReference>
<protein>
    <submittedName>
        <fullName evidence="4">Regulatory LuxR family protein</fullName>
    </submittedName>
</protein>
<dbReference type="PROSITE" id="PS50043">
    <property type="entry name" value="HTH_LUXR_2"/>
    <property type="match status" value="1"/>
</dbReference>
<dbReference type="PANTHER" id="PTHR16305:SF35">
    <property type="entry name" value="TRANSCRIPTIONAL ACTIVATOR DOMAIN"/>
    <property type="match status" value="1"/>
</dbReference>
<dbReference type="PANTHER" id="PTHR16305">
    <property type="entry name" value="TESTICULAR SOLUBLE ADENYLYL CYCLASE"/>
    <property type="match status" value="1"/>
</dbReference>
<dbReference type="InterPro" id="IPR000792">
    <property type="entry name" value="Tscrpt_reg_LuxR_C"/>
</dbReference>
<dbReference type="GO" id="GO:0005524">
    <property type="term" value="F:ATP binding"/>
    <property type="evidence" value="ECO:0007669"/>
    <property type="project" value="UniProtKB-KW"/>
</dbReference>
<dbReference type="Gene3D" id="1.10.10.10">
    <property type="entry name" value="Winged helix-like DNA-binding domain superfamily/Winged helix DNA-binding domain"/>
    <property type="match status" value="1"/>
</dbReference>
<dbReference type="AlphaFoldDB" id="A0A660L060"/>
<dbReference type="InterPro" id="IPR041664">
    <property type="entry name" value="AAA_16"/>
</dbReference>
<dbReference type="Pfam" id="PF13191">
    <property type="entry name" value="AAA_16"/>
    <property type="match status" value="1"/>
</dbReference>
<dbReference type="CDD" id="cd06170">
    <property type="entry name" value="LuxR_C_like"/>
    <property type="match status" value="1"/>
</dbReference>
<sequence>MEPTGLRGRERHCAALEQLVEAVRSGEGRALVLRGEPGVGKSALLGHLAQVATGFRRLRAVGVESEMVLPFAGLHQLCAPLLDGLERLPAPQRVALATAFGLSDGPAPDRFLVSLAALSLLGEAAERQPLLCLVDDAQWVDRTSAQVLAFVARRLLAEPVGIVFSVLDTPADFAGLPELLVEGLDHGDAWALLDSVVAGRLDRRIGDRIIDETRGNPLALLELPRSWTPAELTSGLALSDTAPLSTHIERSFLRRVAQMPADTQRLLLVAAADPIGDPALLWRAAARLDLDPEAALRPAGDLIAVDARVRFRHPLVRSAVYRVATPEERRRAHATLVPAELDPDRRTWHRAHAADGPDEAVSAALEASADRAQARGSLVAAVAFLERAVQLTPNAGRRAARALKGARAAHAAGASESAPALLEIAREGPLDALEQARCGLLEAQIAFTRSRGRGVASRLVTAARRLEPHDPALARTGYRQAFWAACFAGHLADPSGTLDVAFAVRAASARPAPRPPADRMLDGLATRIVDGYRAGAPEMQAALRTFRTALPEGRFDLAWVWLAVDLFDADAWLELGTRQVQVTRDAGGLTMLPLALHTLSSWHEHAGELSVCESLLDEADAILAAVGQAPMTHARLGLEALRGGDVPALIEASISDATERGEGILVRHAEHAAARWHNGLGRYDEALRWARSEHEHNPHVFYMTALPELVEAAVRCGEDELARRALEPLRERAHAGATPWARGVEARARALLSDGDEAEVLYRQAIALLTDSRLRVEAARAQLLYGEWLRGQGRRRDARHELHSAQERFTAMGATVFAERAARELQAIGGAARSRDERAGERLTGQEAQIARLARDGLSNAQIGGQLFISPRTVEYHLHKVFAKLGVASRDQLAGPLADEPGAA</sequence>
<proteinExistence type="predicted"/>
<dbReference type="GO" id="GO:0005737">
    <property type="term" value="C:cytoplasm"/>
    <property type="evidence" value="ECO:0007669"/>
    <property type="project" value="TreeGrafter"/>
</dbReference>
<keyword evidence="5" id="KW-1185">Reference proteome</keyword>
<dbReference type="EMBL" id="RBIL01000002">
    <property type="protein sequence ID" value="RKQ86818.1"/>
    <property type="molecule type" value="Genomic_DNA"/>
</dbReference>
<evidence type="ECO:0000256" key="1">
    <source>
        <dbReference type="ARBA" id="ARBA00022741"/>
    </source>
</evidence>
<dbReference type="GO" id="GO:0004016">
    <property type="term" value="F:adenylate cyclase activity"/>
    <property type="evidence" value="ECO:0007669"/>
    <property type="project" value="TreeGrafter"/>
</dbReference>
<evidence type="ECO:0000259" key="3">
    <source>
        <dbReference type="PROSITE" id="PS50043"/>
    </source>
</evidence>
<dbReference type="InterPro" id="IPR027417">
    <property type="entry name" value="P-loop_NTPase"/>
</dbReference>
<keyword evidence="2" id="KW-0067">ATP-binding</keyword>
<organism evidence="4 5">
    <name type="scientific">Solirubrobacter pauli</name>
    <dbReference type="NCBI Taxonomy" id="166793"/>
    <lineage>
        <taxon>Bacteria</taxon>
        <taxon>Bacillati</taxon>
        <taxon>Actinomycetota</taxon>
        <taxon>Thermoleophilia</taxon>
        <taxon>Solirubrobacterales</taxon>
        <taxon>Solirubrobacteraceae</taxon>
        <taxon>Solirubrobacter</taxon>
    </lineage>
</organism>
<dbReference type="SMART" id="SM00421">
    <property type="entry name" value="HTH_LUXR"/>
    <property type="match status" value="1"/>
</dbReference>
<evidence type="ECO:0000256" key="2">
    <source>
        <dbReference type="ARBA" id="ARBA00022840"/>
    </source>
</evidence>
<dbReference type="SUPFAM" id="SSF52540">
    <property type="entry name" value="P-loop containing nucleoside triphosphate hydrolases"/>
    <property type="match status" value="1"/>
</dbReference>
<dbReference type="SUPFAM" id="SSF46894">
    <property type="entry name" value="C-terminal effector domain of the bipartite response regulators"/>
    <property type="match status" value="1"/>
</dbReference>
<dbReference type="Proteomes" id="UP000278962">
    <property type="component" value="Unassembled WGS sequence"/>
</dbReference>
<comment type="caution">
    <text evidence="4">The sequence shown here is derived from an EMBL/GenBank/DDBJ whole genome shotgun (WGS) entry which is preliminary data.</text>
</comment>
<dbReference type="GO" id="GO:0006355">
    <property type="term" value="P:regulation of DNA-templated transcription"/>
    <property type="evidence" value="ECO:0007669"/>
    <property type="project" value="InterPro"/>
</dbReference>
<dbReference type="GO" id="GO:0003677">
    <property type="term" value="F:DNA binding"/>
    <property type="evidence" value="ECO:0007669"/>
    <property type="project" value="InterPro"/>
</dbReference>
<dbReference type="InterPro" id="IPR036388">
    <property type="entry name" value="WH-like_DNA-bd_sf"/>
</dbReference>